<sequence length="196" mass="22325">MSAFFKWYTTSVKRSPKLTNGIMTGSLFGIGDAVAQVFFPENGKKKYDAARTFRAVFYGSIIFAPIGDKWYKFLNGKIVLKPGEHWINNVARVLCDQLIFAPACIPVYYGVMTLFEGKSIASAKEKIQNNFSSTLVTNWYVWPWVQLLNFSVVPVHHRLLTVNFVAIFWNTFLSIKNSKVTDDNKKIPVNYPPIPE</sequence>
<evidence type="ECO:0000256" key="7">
    <source>
        <dbReference type="RuleBase" id="RU363053"/>
    </source>
</evidence>
<evidence type="ECO:0000256" key="2">
    <source>
        <dbReference type="ARBA" id="ARBA00006824"/>
    </source>
</evidence>
<protein>
    <recommendedName>
        <fullName evidence="6">Protein SYM1</fullName>
    </recommendedName>
</protein>
<evidence type="ECO:0000256" key="5">
    <source>
        <dbReference type="ARBA" id="ARBA00023136"/>
    </source>
</evidence>
<evidence type="ECO:0000256" key="3">
    <source>
        <dbReference type="ARBA" id="ARBA00022692"/>
    </source>
</evidence>
<keyword evidence="5" id="KW-0472">Membrane</keyword>
<reference evidence="8 9" key="1">
    <citation type="submission" date="2016-03" db="EMBL/GenBank/DDBJ databases">
        <title>How can Kluyveromyces marxianus grow so fast - potential evolutionary course in Saccharomyces Complex revealed by comparative genomics.</title>
        <authorList>
            <person name="Mo W."/>
            <person name="Lu W."/>
            <person name="Yang X."/>
            <person name="Qi J."/>
            <person name="Lv H."/>
        </authorList>
    </citation>
    <scope>NUCLEOTIDE SEQUENCE [LARGE SCALE GENOMIC DNA]</scope>
    <source>
        <strain evidence="8 9">FIM1</strain>
    </source>
</reference>
<evidence type="ECO:0000256" key="6">
    <source>
        <dbReference type="ARBA" id="ARBA00039302"/>
    </source>
</evidence>
<comment type="subcellular location">
    <subcellularLocation>
        <location evidence="1">Membrane</location>
        <topology evidence="1">Multi-pass membrane protein</topology>
    </subcellularLocation>
</comment>
<keyword evidence="4" id="KW-1133">Transmembrane helix</keyword>
<evidence type="ECO:0000256" key="4">
    <source>
        <dbReference type="ARBA" id="ARBA00022989"/>
    </source>
</evidence>
<accession>A0ABX6EWP4</accession>
<dbReference type="PANTHER" id="PTHR11266">
    <property type="entry name" value="PEROXISOMAL MEMBRANE PROTEIN 2, PXMP2 MPV17"/>
    <property type="match status" value="1"/>
</dbReference>
<dbReference type="Pfam" id="PF04117">
    <property type="entry name" value="Mpv17_PMP22"/>
    <property type="match status" value="1"/>
</dbReference>
<dbReference type="InterPro" id="IPR007248">
    <property type="entry name" value="Mpv17_PMP22"/>
</dbReference>
<dbReference type="PANTHER" id="PTHR11266:SF17">
    <property type="entry name" value="PROTEIN MPV17"/>
    <property type="match status" value="1"/>
</dbReference>
<gene>
    <name evidence="8" type="primary">SYM1</name>
    <name evidence="8" type="ORF">FIM1_2751</name>
</gene>
<dbReference type="Proteomes" id="UP000422736">
    <property type="component" value="Chromosome 4"/>
</dbReference>
<comment type="similarity">
    <text evidence="2 7">Belongs to the peroxisomal membrane protein PXMP2/4 family.</text>
</comment>
<keyword evidence="9" id="KW-1185">Reference proteome</keyword>
<evidence type="ECO:0000256" key="1">
    <source>
        <dbReference type="ARBA" id="ARBA00004141"/>
    </source>
</evidence>
<name>A0ABX6EWP4_KLUMA</name>
<dbReference type="EMBL" id="CP015057">
    <property type="protein sequence ID" value="QGN16051.1"/>
    <property type="molecule type" value="Genomic_DNA"/>
</dbReference>
<evidence type="ECO:0000313" key="8">
    <source>
        <dbReference type="EMBL" id="QGN16051.1"/>
    </source>
</evidence>
<keyword evidence="3" id="KW-0812">Transmembrane</keyword>
<evidence type="ECO:0000313" key="9">
    <source>
        <dbReference type="Proteomes" id="UP000422736"/>
    </source>
</evidence>
<reference evidence="8 9" key="2">
    <citation type="submission" date="2019-11" db="EMBL/GenBank/DDBJ databases">
        <authorList>
            <person name="Lu H."/>
        </authorList>
    </citation>
    <scope>NUCLEOTIDE SEQUENCE [LARGE SCALE GENOMIC DNA]</scope>
    <source>
        <strain evidence="8 9">FIM1</strain>
    </source>
</reference>
<proteinExistence type="inferred from homology"/>
<organism evidence="8 9">
    <name type="scientific">Kluyveromyces marxianus</name>
    <name type="common">Yeast</name>
    <name type="synonym">Candida kefyr</name>
    <dbReference type="NCBI Taxonomy" id="4911"/>
    <lineage>
        <taxon>Eukaryota</taxon>
        <taxon>Fungi</taxon>
        <taxon>Dikarya</taxon>
        <taxon>Ascomycota</taxon>
        <taxon>Saccharomycotina</taxon>
        <taxon>Saccharomycetes</taxon>
        <taxon>Saccharomycetales</taxon>
        <taxon>Saccharomycetaceae</taxon>
        <taxon>Kluyveromyces</taxon>
    </lineage>
</organism>